<organism evidence="2 3">
    <name type="scientific">Acetobacter suratthaniensis</name>
    <dbReference type="NCBI Taxonomy" id="1502841"/>
    <lineage>
        <taxon>Bacteria</taxon>
        <taxon>Pseudomonadati</taxon>
        <taxon>Pseudomonadota</taxon>
        <taxon>Alphaproteobacteria</taxon>
        <taxon>Acetobacterales</taxon>
        <taxon>Acetobacteraceae</taxon>
        <taxon>Acetobacter</taxon>
    </lineage>
</organism>
<proteinExistence type="predicted"/>
<dbReference type="PANTHER" id="PTHR43798">
    <property type="entry name" value="MONOACYLGLYCEROL LIPASE"/>
    <property type="match status" value="1"/>
</dbReference>
<name>A0ABS3LH59_9PROT</name>
<keyword evidence="2" id="KW-0378">Hydrolase</keyword>
<sequence length="284" mass="29115">MRDGVSHVQVGAHTLCVRVSGMERQRTEQTGAPFLLVHGFGGSLASWQLVSPALARIRPVIAFDLPGHGQSSIAVGDGSVGFFAGVTAGLMEALDVPAAHVVGHSLGGGVALSLLAHKPENVQALSLLAPAGLGRTVNIAFIEAFVQATTPEALRAAMDMAVYAKGLVGRQAAQALLAGLNRPGVRAALRHVAQACFDGGVQAADLRAVLRASPVACQIIWGREDSVLPLPASEALVRPPHGLLLEETGHLPQLEQPEHVAQAVAAFAAEGAGSAVKNGRLPAG</sequence>
<dbReference type="EMBL" id="JAFVMG010000001">
    <property type="protein sequence ID" value="MBO1326929.1"/>
    <property type="molecule type" value="Genomic_DNA"/>
</dbReference>
<evidence type="ECO:0000259" key="1">
    <source>
        <dbReference type="Pfam" id="PF00561"/>
    </source>
</evidence>
<dbReference type="Proteomes" id="UP000664399">
    <property type="component" value="Unassembled WGS sequence"/>
</dbReference>
<dbReference type="Pfam" id="PF00561">
    <property type="entry name" value="Abhydrolase_1"/>
    <property type="match status" value="1"/>
</dbReference>
<keyword evidence="3" id="KW-1185">Reference proteome</keyword>
<feature type="domain" description="AB hydrolase-1" evidence="1">
    <location>
        <begin position="33"/>
        <end position="139"/>
    </location>
</feature>
<protein>
    <submittedName>
        <fullName evidence="2">Alpha/beta fold hydrolase</fullName>
    </submittedName>
</protein>
<dbReference type="PRINTS" id="PR00111">
    <property type="entry name" value="ABHYDROLASE"/>
</dbReference>
<evidence type="ECO:0000313" key="2">
    <source>
        <dbReference type="EMBL" id="MBO1326929.1"/>
    </source>
</evidence>
<dbReference type="RefSeq" id="WP_207851700.1">
    <property type="nucleotide sequence ID" value="NZ_JAFVMG010000001.1"/>
</dbReference>
<dbReference type="SUPFAM" id="SSF53474">
    <property type="entry name" value="alpha/beta-Hydrolases"/>
    <property type="match status" value="1"/>
</dbReference>
<accession>A0ABS3LH59</accession>
<dbReference type="Gene3D" id="3.40.50.1820">
    <property type="entry name" value="alpha/beta hydrolase"/>
    <property type="match status" value="1"/>
</dbReference>
<dbReference type="GO" id="GO:0016787">
    <property type="term" value="F:hydrolase activity"/>
    <property type="evidence" value="ECO:0007669"/>
    <property type="project" value="UniProtKB-KW"/>
</dbReference>
<dbReference type="PANTHER" id="PTHR43798:SF5">
    <property type="entry name" value="MONOACYLGLYCEROL LIPASE ABHD6"/>
    <property type="match status" value="1"/>
</dbReference>
<dbReference type="InterPro" id="IPR050266">
    <property type="entry name" value="AB_hydrolase_sf"/>
</dbReference>
<gene>
    <name evidence="2" type="ORF">J2D75_00375</name>
</gene>
<evidence type="ECO:0000313" key="3">
    <source>
        <dbReference type="Proteomes" id="UP000664399"/>
    </source>
</evidence>
<reference evidence="2 3" key="1">
    <citation type="submission" date="2021-03" db="EMBL/GenBank/DDBJ databases">
        <title>The complete genome sequence of Acetobacter suratthaniensis TBRC 1719.</title>
        <authorList>
            <person name="Charoenyingcharoen P."/>
            <person name="Yukphan P."/>
        </authorList>
    </citation>
    <scope>NUCLEOTIDE SEQUENCE [LARGE SCALE GENOMIC DNA]</scope>
    <source>
        <strain evidence="2 3">TBRC 1719</strain>
    </source>
</reference>
<comment type="caution">
    <text evidence="2">The sequence shown here is derived from an EMBL/GenBank/DDBJ whole genome shotgun (WGS) entry which is preliminary data.</text>
</comment>
<dbReference type="InterPro" id="IPR000073">
    <property type="entry name" value="AB_hydrolase_1"/>
</dbReference>
<dbReference type="InterPro" id="IPR029058">
    <property type="entry name" value="AB_hydrolase_fold"/>
</dbReference>